<keyword evidence="2" id="KW-1185">Reference proteome</keyword>
<gene>
    <name evidence="1" type="ORF">IPOD504_LOCUS14442</name>
</gene>
<sequence>MALEKKVCSKCCKDIATINTEVKQNVNQGKINIILKSLSERKRRTVLRYLKKQEETITDEMMLHIEDMIIKMDNIDIDDDLNSMSSSNSSTSFNNE</sequence>
<protein>
    <submittedName>
        <fullName evidence="1">Uncharacterized protein</fullName>
    </submittedName>
</protein>
<feature type="non-terminal residue" evidence="1">
    <location>
        <position position="96"/>
    </location>
</feature>
<dbReference type="EMBL" id="OW152817">
    <property type="protein sequence ID" value="CAH2068602.1"/>
    <property type="molecule type" value="Genomic_DNA"/>
</dbReference>
<dbReference type="Proteomes" id="UP000837857">
    <property type="component" value="Chromosome 5"/>
</dbReference>
<proteinExistence type="predicted"/>
<reference evidence="1" key="1">
    <citation type="submission" date="2022-03" db="EMBL/GenBank/DDBJ databases">
        <authorList>
            <person name="Martin H S."/>
        </authorList>
    </citation>
    <scope>NUCLEOTIDE SEQUENCE</scope>
</reference>
<accession>A0ABN8IZY2</accession>
<name>A0ABN8IZY2_9NEOP</name>
<evidence type="ECO:0000313" key="1">
    <source>
        <dbReference type="EMBL" id="CAH2068602.1"/>
    </source>
</evidence>
<evidence type="ECO:0000313" key="2">
    <source>
        <dbReference type="Proteomes" id="UP000837857"/>
    </source>
</evidence>
<organism evidence="1 2">
    <name type="scientific">Iphiclides podalirius</name>
    <name type="common">scarce swallowtail</name>
    <dbReference type="NCBI Taxonomy" id="110791"/>
    <lineage>
        <taxon>Eukaryota</taxon>
        <taxon>Metazoa</taxon>
        <taxon>Ecdysozoa</taxon>
        <taxon>Arthropoda</taxon>
        <taxon>Hexapoda</taxon>
        <taxon>Insecta</taxon>
        <taxon>Pterygota</taxon>
        <taxon>Neoptera</taxon>
        <taxon>Endopterygota</taxon>
        <taxon>Lepidoptera</taxon>
        <taxon>Glossata</taxon>
        <taxon>Ditrysia</taxon>
        <taxon>Papilionoidea</taxon>
        <taxon>Papilionidae</taxon>
        <taxon>Papilioninae</taxon>
        <taxon>Iphiclides</taxon>
    </lineage>
</organism>